<keyword evidence="1" id="KW-0472">Membrane</keyword>
<feature type="transmembrane region" description="Helical" evidence="1">
    <location>
        <begin position="115"/>
        <end position="137"/>
    </location>
</feature>
<feature type="transmembrane region" description="Helical" evidence="1">
    <location>
        <begin position="24"/>
        <end position="45"/>
    </location>
</feature>
<dbReference type="InterPro" id="IPR018750">
    <property type="entry name" value="DUF2306_membrane"/>
</dbReference>
<feature type="transmembrane region" description="Helical" evidence="1">
    <location>
        <begin position="143"/>
        <end position="162"/>
    </location>
</feature>
<keyword evidence="3" id="KW-1185">Reference proteome</keyword>
<protein>
    <recommendedName>
        <fullName evidence="4">DUF2306 domain-containing protein</fullName>
    </recommendedName>
</protein>
<proteinExistence type="predicted"/>
<organism evidence="2 3">
    <name type="scientific">Phytohabitans suffuscus</name>
    <dbReference type="NCBI Taxonomy" id="624315"/>
    <lineage>
        <taxon>Bacteria</taxon>
        <taxon>Bacillati</taxon>
        <taxon>Actinomycetota</taxon>
        <taxon>Actinomycetes</taxon>
        <taxon>Micromonosporales</taxon>
        <taxon>Micromonosporaceae</taxon>
    </lineage>
</organism>
<evidence type="ECO:0000256" key="1">
    <source>
        <dbReference type="SAM" id="Phobius"/>
    </source>
</evidence>
<gene>
    <name evidence="2" type="ORF">Psuf_065340</name>
</gene>
<evidence type="ECO:0000313" key="3">
    <source>
        <dbReference type="Proteomes" id="UP000503011"/>
    </source>
</evidence>
<keyword evidence="1" id="KW-0812">Transmembrane</keyword>
<reference evidence="2 3" key="1">
    <citation type="submission" date="2020-03" db="EMBL/GenBank/DDBJ databases">
        <title>Whole genome shotgun sequence of Phytohabitans suffuscus NBRC 105367.</title>
        <authorList>
            <person name="Komaki H."/>
            <person name="Tamura T."/>
        </authorList>
    </citation>
    <scope>NUCLEOTIDE SEQUENCE [LARGE SCALE GENOMIC DNA]</scope>
    <source>
        <strain evidence="2 3">NBRC 105367</strain>
    </source>
</reference>
<dbReference type="AlphaFoldDB" id="A0A6F8YTR2"/>
<evidence type="ECO:0008006" key="4">
    <source>
        <dbReference type="Google" id="ProtNLM"/>
    </source>
</evidence>
<dbReference type="EMBL" id="AP022871">
    <property type="protein sequence ID" value="BCB89221.1"/>
    <property type="molecule type" value="Genomic_DNA"/>
</dbReference>
<keyword evidence="1" id="KW-1133">Transmembrane helix</keyword>
<accession>A0A6F8YTR2</accession>
<feature type="transmembrane region" description="Helical" evidence="1">
    <location>
        <begin position="174"/>
        <end position="203"/>
    </location>
</feature>
<feature type="transmembrane region" description="Helical" evidence="1">
    <location>
        <begin position="223"/>
        <end position="240"/>
    </location>
</feature>
<dbReference type="Proteomes" id="UP000503011">
    <property type="component" value="Chromosome"/>
</dbReference>
<dbReference type="KEGG" id="psuu:Psuf_065340"/>
<reference evidence="2 3" key="2">
    <citation type="submission" date="2020-03" db="EMBL/GenBank/DDBJ databases">
        <authorList>
            <person name="Ichikawa N."/>
            <person name="Kimura A."/>
            <person name="Kitahashi Y."/>
            <person name="Uohara A."/>
        </authorList>
    </citation>
    <scope>NUCLEOTIDE SEQUENCE [LARGE SCALE GENOMIC DNA]</scope>
    <source>
        <strain evidence="2 3">NBRC 105367</strain>
    </source>
</reference>
<name>A0A6F8YTR2_9ACTN</name>
<feature type="transmembrane region" description="Helical" evidence="1">
    <location>
        <begin position="74"/>
        <end position="95"/>
    </location>
</feature>
<evidence type="ECO:0000313" key="2">
    <source>
        <dbReference type="EMBL" id="BCB89221.1"/>
    </source>
</evidence>
<sequence length="260" mass="30198">MTRHGGETHDDDEGRVPQRRRRRWPVRIALGLLAAYVAWALFGAWSRFGQFDPELGSAAREYAGNQLSPAEYPWYFPTLTLHVMTASVALALVFFQMWPWLRRTHPRVHRSVGRIYIFAGVYPAVISALVVQVFWPFSVATMFSQVVPLLLWFSVTTYGYVLRRRGHVEEHRRWMLRSFGLTCLVLVELAIDPLIQLAIYTQFHTRLESNRDIYLQVKDSTENWVGLMLVILVVEGFLEYERIRSARRQPSAASRESTVR</sequence>
<dbReference type="Pfam" id="PF10067">
    <property type="entry name" value="DUF2306"/>
    <property type="match status" value="1"/>
</dbReference>